<feature type="repeat" description="TPR" evidence="3">
    <location>
        <begin position="116"/>
        <end position="149"/>
    </location>
</feature>
<dbReference type="InterPro" id="IPR019734">
    <property type="entry name" value="TPR_rpt"/>
</dbReference>
<proteinExistence type="predicted"/>
<dbReference type="Pfam" id="PF13181">
    <property type="entry name" value="TPR_8"/>
    <property type="match status" value="1"/>
</dbReference>
<name>A0A820WBA1_9BILA</name>
<dbReference type="PANTHER" id="PTHR45641">
    <property type="entry name" value="TETRATRICOPEPTIDE REPEAT PROTEIN (AFU_ORTHOLOGUE AFUA_6G03870)"/>
    <property type="match status" value="1"/>
</dbReference>
<dbReference type="Gene3D" id="1.25.40.10">
    <property type="entry name" value="Tetratricopeptide repeat domain"/>
    <property type="match status" value="2"/>
</dbReference>
<keyword evidence="1" id="KW-0677">Repeat</keyword>
<evidence type="ECO:0000256" key="1">
    <source>
        <dbReference type="ARBA" id="ARBA00022737"/>
    </source>
</evidence>
<sequence length="338" mass="38805">MNTFVSTSRKRSVALVFAGDGSHRPLLESVLFQITINKNVATKTKPFVDITNMSILGEEEKEILLSMGIIFKIESVEQLVENGIVWQVNLILTESVLDNEIEILFNYFKTNSTTSISNISTLGVLLAQMGDYKKAEKYYQMMLDKLPIDHCGVPIILNNMGILYYEMHDDEKALEYYKKSYESYKMQNVSENDLLFGNLYHNIASLYHENNDNEKALKYLRKASKICQNNSTLPSVLLCATLYTDMSGIYEDDEKFDEALYMLQRTLEIQLRVLPSTHFRIAATYHNIGGIYLCKGDYKIALENFETALDIGLKSLPSDHETIQTYYEHIQLAKERIK</sequence>
<accession>A0A820WBA1</accession>
<protein>
    <submittedName>
        <fullName evidence="5">Uncharacterized protein</fullName>
    </submittedName>
</protein>
<dbReference type="Proteomes" id="UP000663833">
    <property type="component" value="Unassembled WGS sequence"/>
</dbReference>
<dbReference type="SUPFAM" id="SSF56399">
    <property type="entry name" value="ADP-ribosylation"/>
    <property type="match status" value="1"/>
</dbReference>
<dbReference type="EMBL" id="CAJOBO010004198">
    <property type="protein sequence ID" value="CAF4514582.1"/>
    <property type="molecule type" value="Genomic_DNA"/>
</dbReference>
<dbReference type="InterPro" id="IPR011990">
    <property type="entry name" value="TPR-like_helical_dom_sf"/>
</dbReference>
<dbReference type="Pfam" id="PF13424">
    <property type="entry name" value="TPR_12"/>
    <property type="match status" value="2"/>
</dbReference>
<evidence type="ECO:0000313" key="6">
    <source>
        <dbReference type="Proteomes" id="UP000663851"/>
    </source>
</evidence>
<dbReference type="Proteomes" id="UP000663851">
    <property type="component" value="Unassembled WGS sequence"/>
</dbReference>
<evidence type="ECO:0000313" key="4">
    <source>
        <dbReference type="EMBL" id="CAF3568345.1"/>
    </source>
</evidence>
<evidence type="ECO:0000313" key="5">
    <source>
        <dbReference type="EMBL" id="CAF4514582.1"/>
    </source>
</evidence>
<comment type="caution">
    <text evidence="5">The sequence shown here is derived from an EMBL/GenBank/DDBJ whole genome shotgun (WGS) entry which is preliminary data.</text>
</comment>
<evidence type="ECO:0000256" key="2">
    <source>
        <dbReference type="ARBA" id="ARBA00022803"/>
    </source>
</evidence>
<dbReference type="AlphaFoldDB" id="A0A820WBA1"/>
<gene>
    <name evidence="5" type="ORF">HFQ381_LOCUS28709</name>
    <name evidence="4" type="ORF">LUA448_LOCUS28821</name>
</gene>
<dbReference type="PROSITE" id="PS50005">
    <property type="entry name" value="TPR"/>
    <property type="match status" value="4"/>
</dbReference>
<evidence type="ECO:0000256" key="3">
    <source>
        <dbReference type="PROSITE-ProRule" id="PRU00339"/>
    </source>
</evidence>
<feature type="repeat" description="TPR" evidence="3">
    <location>
        <begin position="197"/>
        <end position="230"/>
    </location>
</feature>
<feature type="repeat" description="TPR" evidence="3">
    <location>
        <begin position="282"/>
        <end position="315"/>
    </location>
</feature>
<dbReference type="SUPFAM" id="SSF81901">
    <property type="entry name" value="HCP-like"/>
    <property type="match status" value="1"/>
</dbReference>
<dbReference type="SMART" id="SM00028">
    <property type="entry name" value="TPR"/>
    <property type="match status" value="5"/>
</dbReference>
<keyword evidence="2 3" id="KW-0802">TPR repeat</keyword>
<dbReference type="EMBL" id="CAJNYD010004076">
    <property type="protein sequence ID" value="CAF3568345.1"/>
    <property type="molecule type" value="Genomic_DNA"/>
</dbReference>
<organism evidence="5 6">
    <name type="scientific">Rotaria socialis</name>
    <dbReference type="NCBI Taxonomy" id="392032"/>
    <lineage>
        <taxon>Eukaryota</taxon>
        <taxon>Metazoa</taxon>
        <taxon>Spiralia</taxon>
        <taxon>Gnathifera</taxon>
        <taxon>Rotifera</taxon>
        <taxon>Eurotatoria</taxon>
        <taxon>Bdelloidea</taxon>
        <taxon>Philodinida</taxon>
        <taxon>Philodinidae</taxon>
        <taxon>Rotaria</taxon>
    </lineage>
</organism>
<feature type="repeat" description="TPR" evidence="3">
    <location>
        <begin position="154"/>
        <end position="187"/>
    </location>
</feature>
<dbReference type="PROSITE" id="PS51996">
    <property type="entry name" value="TR_MART"/>
    <property type="match status" value="1"/>
</dbReference>
<reference evidence="5" key="1">
    <citation type="submission" date="2021-02" db="EMBL/GenBank/DDBJ databases">
        <authorList>
            <person name="Nowell W R."/>
        </authorList>
    </citation>
    <scope>NUCLEOTIDE SEQUENCE</scope>
</reference>
<dbReference type="Gene3D" id="3.90.176.10">
    <property type="entry name" value="Toxin ADP-ribosyltransferase, Chain A, domain 1"/>
    <property type="match status" value="1"/>
</dbReference>
<dbReference type="PANTHER" id="PTHR45641:SF1">
    <property type="entry name" value="AAA+ ATPASE DOMAIN-CONTAINING PROTEIN"/>
    <property type="match status" value="1"/>
</dbReference>